<proteinExistence type="predicted"/>
<protein>
    <submittedName>
        <fullName evidence="2">Molibdopterin-dependent oxidoreductase YjgC</fullName>
    </submittedName>
</protein>
<organism evidence="2 3">
    <name type="scientific">Aquamicrobium terrae</name>
    <dbReference type="NCBI Taxonomy" id="1324945"/>
    <lineage>
        <taxon>Bacteria</taxon>
        <taxon>Pseudomonadati</taxon>
        <taxon>Pseudomonadota</taxon>
        <taxon>Alphaproteobacteria</taxon>
        <taxon>Hyphomicrobiales</taxon>
        <taxon>Phyllobacteriaceae</taxon>
        <taxon>Aquamicrobium</taxon>
    </lineage>
</organism>
<name>A0ABV2N1F6_9HYPH</name>
<dbReference type="RefSeq" id="WP_354196316.1">
    <property type="nucleotide sequence ID" value="NZ_JBEPML010000010.1"/>
</dbReference>
<comment type="caution">
    <text evidence="2">The sequence shown here is derived from an EMBL/GenBank/DDBJ whole genome shotgun (WGS) entry which is preliminary data.</text>
</comment>
<sequence>MLFRRLDEKRASAIITFDGKPLAAFEGESVAACLLRHGVGFTRLTPSGAKRAPYCLMGACFECTMTVDGHTNVQICLTRIRDGMVVERSSDI</sequence>
<evidence type="ECO:0000256" key="1">
    <source>
        <dbReference type="ARBA" id="ARBA00023002"/>
    </source>
</evidence>
<gene>
    <name evidence="2" type="ORF">ABID37_003117</name>
</gene>
<dbReference type="EMBL" id="JBEPML010000010">
    <property type="protein sequence ID" value="MET3792894.1"/>
    <property type="molecule type" value="Genomic_DNA"/>
</dbReference>
<keyword evidence="1" id="KW-0560">Oxidoreductase</keyword>
<evidence type="ECO:0000313" key="2">
    <source>
        <dbReference type="EMBL" id="MET3792894.1"/>
    </source>
</evidence>
<keyword evidence="3" id="KW-1185">Reference proteome</keyword>
<dbReference type="Pfam" id="PF13510">
    <property type="entry name" value="Fer2_4"/>
    <property type="match status" value="1"/>
</dbReference>
<dbReference type="Gene3D" id="3.10.20.440">
    <property type="entry name" value="2Fe-2S iron-sulphur cluster binding domain, sarcosine oxidase, alpha subunit, N-terminal domain"/>
    <property type="match status" value="1"/>
</dbReference>
<dbReference type="Proteomes" id="UP001549076">
    <property type="component" value="Unassembled WGS sequence"/>
</dbReference>
<dbReference type="SUPFAM" id="SSF54292">
    <property type="entry name" value="2Fe-2S ferredoxin-like"/>
    <property type="match status" value="1"/>
</dbReference>
<dbReference type="InterPro" id="IPR036010">
    <property type="entry name" value="2Fe-2S_ferredoxin-like_sf"/>
</dbReference>
<accession>A0ABV2N1F6</accession>
<evidence type="ECO:0000313" key="3">
    <source>
        <dbReference type="Proteomes" id="UP001549076"/>
    </source>
</evidence>
<dbReference type="InterPro" id="IPR042204">
    <property type="entry name" value="2Fe-2S-bd_N"/>
</dbReference>
<reference evidence="2 3" key="1">
    <citation type="submission" date="2024-06" db="EMBL/GenBank/DDBJ databases">
        <title>Genomic Encyclopedia of Type Strains, Phase IV (KMG-IV): sequencing the most valuable type-strain genomes for metagenomic binning, comparative biology and taxonomic classification.</title>
        <authorList>
            <person name="Goeker M."/>
        </authorList>
    </citation>
    <scope>NUCLEOTIDE SEQUENCE [LARGE SCALE GENOMIC DNA]</scope>
    <source>
        <strain evidence="2 3">DSM 27865</strain>
    </source>
</reference>